<accession>A0A834AY90</accession>
<dbReference type="EMBL" id="JABVXQ010000003">
    <property type="protein sequence ID" value="KAF6119888.1"/>
    <property type="molecule type" value="Genomic_DNA"/>
</dbReference>
<comment type="caution">
    <text evidence="1">The sequence shown here is derived from an EMBL/GenBank/DDBJ whole genome shotgun (WGS) entry which is preliminary data.</text>
</comment>
<protein>
    <submittedName>
        <fullName evidence="1">Uncharacterized protein</fullName>
    </submittedName>
</protein>
<organism evidence="1 2">
    <name type="scientific">Phyllostomus discolor</name>
    <name type="common">pale spear-nosed bat</name>
    <dbReference type="NCBI Taxonomy" id="89673"/>
    <lineage>
        <taxon>Eukaryota</taxon>
        <taxon>Metazoa</taxon>
        <taxon>Chordata</taxon>
        <taxon>Craniata</taxon>
        <taxon>Vertebrata</taxon>
        <taxon>Euteleostomi</taxon>
        <taxon>Mammalia</taxon>
        <taxon>Eutheria</taxon>
        <taxon>Laurasiatheria</taxon>
        <taxon>Chiroptera</taxon>
        <taxon>Yangochiroptera</taxon>
        <taxon>Phyllostomidae</taxon>
        <taxon>Phyllostominae</taxon>
        <taxon>Phyllostomus</taxon>
    </lineage>
</organism>
<gene>
    <name evidence="1" type="ORF">HJG60_010271</name>
</gene>
<sequence>MDICGVMYGNTYPSVYLSLETREIVGQPLSFHCVLFDGEDVRKQFYMCHVFKITNCHQPLGSFIKSFSVANRNSPGNFQETSSEQAVFLCLVFDSSYHLRPVFPKFSPLKKKRAFVIRFSVRQHQWNLRHVVIRVDERVKRFCSY</sequence>
<dbReference type="AlphaFoldDB" id="A0A834AY90"/>
<evidence type="ECO:0000313" key="1">
    <source>
        <dbReference type="EMBL" id="KAF6119888.1"/>
    </source>
</evidence>
<dbReference type="Proteomes" id="UP000664940">
    <property type="component" value="Unassembled WGS sequence"/>
</dbReference>
<evidence type="ECO:0000313" key="2">
    <source>
        <dbReference type="Proteomes" id="UP000664940"/>
    </source>
</evidence>
<name>A0A834AY90_9CHIR</name>
<reference evidence="1 2" key="1">
    <citation type="journal article" date="2020" name="Nature">
        <title>Six reference-quality genomes reveal evolution of bat adaptations.</title>
        <authorList>
            <person name="Jebb D."/>
            <person name="Huang Z."/>
            <person name="Pippel M."/>
            <person name="Hughes G.M."/>
            <person name="Lavrichenko K."/>
            <person name="Devanna P."/>
            <person name="Winkler S."/>
            <person name="Jermiin L.S."/>
            <person name="Skirmuntt E.C."/>
            <person name="Katzourakis A."/>
            <person name="Burkitt-Gray L."/>
            <person name="Ray D.A."/>
            <person name="Sullivan K.A.M."/>
            <person name="Roscito J.G."/>
            <person name="Kirilenko B.M."/>
            <person name="Davalos L.M."/>
            <person name="Corthals A.P."/>
            <person name="Power M.L."/>
            <person name="Jones G."/>
            <person name="Ransome R.D."/>
            <person name="Dechmann D.K.N."/>
            <person name="Locatelli A.G."/>
            <person name="Puechmaille S.J."/>
            <person name="Fedrigo O."/>
            <person name="Jarvis E.D."/>
            <person name="Hiller M."/>
            <person name="Vernes S.C."/>
            <person name="Myers E.W."/>
            <person name="Teeling E.C."/>
        </authorList>
    </citation>
    <scope>NUCLEOTIDE SEQUENCE [LARGE SCALE GENOMIC DNA]</scope>
    <source>
        <strain evidence="1">Bat1K_MPI-CBG_1</strain>
    </source>
</reference>
<proteinExistence type="predicted"/>